<evidence type="ECO:0000256" key="1">
    <source>
        <dbReference type="SAM" id="MobiDB-lite"/>
    </source>
</evidence>
<accession>A0A644U1L2</accession>
<name>A0A644U1L2_9ZZZZ</name>
<feature type="region of interest" description="Disordered" evidence="1">
    <location>
        <begin position="155"/>
        <end position="191"/>
    </location>
</feature>
<dbReference type="AlphaFoldDB" id="A0A644U1L2"/>
<feature type="compositionally biased region" description="Basic and acidic residues" evidence="1">
    <location>
        <begin position="208"/>
        <end position="222"/>
    </location>
</feature>
<reference evidence="2" key="1">
    <citation type="submission" date="2019-08" db="EMBL/GenBank/DDBJ databases">
        <authorList>
            <person name="Kucharzyk K."/>
            <person name="Murdoch R.W."/>
            <person name="Higgins S."/>
            <person name="Loffler F."/>
        </authorList>
    </citation>
    <scope>NUCLEOTIDE SEQUENCE</scope>
</reference>
<sequence>MSKLLAAMSHPPLETSLVLNYFPKGFNDGFRHGSGRNPGGLRPQRPVIAARPQESRLLIGRAPPRHRVAPGEAAETADHQMPGAGVVDRALGHAFLEQPHPLLLGAQILGVDEGHVEELPHRSGDLQVMPAFDGAAGHLARVLVGQPAFAAAAEHPARELVKDDDEGKRPLGRLPPGRKRSDHRLAPEPLEPLSDLEIEARIVSKPAFRPDDIAPERDHGSDLFHVSSFPSRERVRAI</sequence>
<evidence type="ECO:0000313" key="2">
    <source>
        <dbReference type="EMBL" id="MPL73136.1"/>
    </source>
</evidence>
<feature type="compositionally biased region" description="Basic and acidic residues" evidence="1">
    <location>
        <begin position="155"/>
        <end position="169"/>
    </location>
</feature>
<feature type="region of interest" description="Disordered" evidence="1">
    <location>
        <begin position="208"/>
        <end position="238"/>
    </location>
</feature>
<protein>
    <submittedName>
        <fullName evidence="2">Uncharacterized protein</fullName>
    </submittedName>
</protein>
<dbReference type="EMBL" id="VSSQ01000070">
    <property type="protein sequence ID" value="MPL73136.1"/>
    <property type="molecule type" value="Genomic_DNA"/>
</dbReference>
<comment type="caution">
    <text evidence="2">The sequence shown here is derived from an EMBL/GenBank/DDBJ whole genome shotgun (WGS) entry which is preliminary data.</text>
</comment>
<proteinExistence type="predicted"/>
<organism evidence="2">
    <name type="scientific">bioreactor metagenome</name>
    <dbReference type="NCBI Taxonomy" id="1076179"/>
    <lineage>
        <taxon>unclassified sequences</taxon>
        <taxon>metagenomes</taxon>
        <taxon>ecological metagenomes</taxon>
    </lineage>
</organism>
<gene>
    <name evidence="2" type="ORF">SDC9_18929</name>
</gene>